<dbReference type="AlphaFoldDB" id="A0A917JYF9"/>
<dbReference type="EMBL" id="BAAAHC010000013">
    <property type="protein sequence ID" value="GAA0529892.1"/>
    <property type="molecule type" value="Genomic_DNA"/>
</dbReference>
<accession>A0A917JYF9</accession>
<reference evidence="1" key="5">
    <citation type="submission" date="2023-12" db="EMBL/GenBank/DDBJ databases">
        <authorList>
            <person name="Sun Q."/>
            <person name="Inoue M."/>
        </authorList>
    </citation>
    <scope>NUCLEOTIDE SEQUENCE</scope>
    <source>
        <strain evidence="1">JCM 10664</strain>
    </source>
</reference>
<name>A0A917JYF9_9PSEU</name>
<evidence type="ECO:0000313" key="1">
    <source>
        <dbReference type="EMBL" id="GAA0529892.1"/>
    </source>
</evidence>
<proteinExistence type="predicted"/>
<reference evidence="2" key="4">
    <citation type="submission" date="2020-09" db="EMBL/GenBank/DDBJ databases">
        <authorList>
            <person name="Sun Q."/>
            <person name="Zhou Y."/>
        </authorList>
    </citation>
    <scope>NUCLEOTIDE SEQUENCE</scope>
    <source>
        <strain evidence="2">CGMCC 4.7206</strain>
    </source>
</reference>
<evidence type="ECO:0000313" key="3">
    <source>
        <dbReference type="Proteomes" id="UP000597989"/>
    </source>
</evidence>
<reference evidence="4" key="3">
    <citation type="journal article" date="2019" name="Int. J. Syst. Evol. Microbiol.">
        <title>The Global Catalogue of Microorganisms (GCM) 10K type strain sequencing project: providing services to taxonomists for standard genome sequencing and annotation.</title>
        <authorList>
            <consortium name="The Broad Institute Genomics Platform"/>
            <consortium name="The Broad Institute Genome Sequencing Center for Infectious Disease"/>
            <person name="Wu L."/>
            <person name="Ma J."/>
        </authorList>
    </citation>
    <scope>NUCLEOTIDE SEQUENCE [LARGE SCALE GENOMIC DNA]</scope>
    <source>
        <strain evidence="4">JCM 10664</strain>
    </source>
</reference>
<evidence type="ECO:0000313" key="4">
    <source>
        <dbReference type="Proteomes" id="UP001500220"/>
    </source>
</evidence>
<dbReference type="Proteomes" id="UP000597989">
    <property type="component" value="Unassembled WGS sequence"/>
</dbReference>
<evidence type="ECO:0000313" key="2">
    <source>
        <dbReference type="EMBL" id="GGI90642.1"/>
    </source>
</evidence>
<gene>
    <name evidence="1" type="ORF">GCM10009545_35450</name>
    <name evidence="2" type="ORF">GCM10011581_29630</name>
</gene>
<dbReference type="Proteomes" id="UP001500220">
    <property type="component" value="Unassembled WGS sequence"/>
</dbReference>
<reference evidence="1" key="1">
    <citation type="journal article" date="2014" name="Int. J. Syst. Evol. Microbiol.">
        <title>Complete genome of a new Firmicutes species belonging to the dominant human colonic microbiota ('Ruminococcus bicirculans') reveals two chromosomes and a selective capacity to utilize plant glucans.</title>
        <authorList>
            <consortium name="NISC Comparative Sequencing Program"/>
            <person name="Wegmann U."/>
            <person name="Louis P."/>
            <person name="Goesmann A."/>
            <person name="Henrissat B."/>
            <person name="Duncan S.H."/>
            <person name="Flint H.J."/>
        </authorList>
    </citation>
    <scope>NUCLEOTIDE SEQUENCE</scope>
    <source>
        <strain evidence="1">JCM 10664</strain>
    </source>
</reference>
<protein>
    <submittedName>
        <fullName evidence="2">Uncharacterized protein</fullName>
    </submittedName>
</protein>
<sequence>MKIIHQTGTWQPRDAALFELARAVRLEVRVPLLEAGCSPPFPIPPATAPVV</sequence>
<dbReference type="EMBL" id="BMMT01000009">
    <property type="protein sequence ID" value="GGI90642.1"/>
    <property type="molecule type" value="Genomic_DNA"/>
</dbReference>
<keyword evidence="4" id="KW-1185">Reference proteome</keyword>
<comment type="caution">
    <text evidence="2">The sequence shown here is derived from an EMBL/GenBank/DDBJ whole genome shotgun (WGS) entry which is preliminary data.</text>
</comment>
<reference evidence="2 3" key="2">
    <citation type="journal article" date="2014" name="Int. J. Syst. Evol. Microbiol.">
        <title>Complete genome sequence of Corynebacterium casei LMG S-19264T (=DSM 44701T), isolated from a smear-ripened cheese.</title>
        <authorList>
            <consortium name="US DOE Joint Genome Institute (JGI-PGF)"/>
            <person name="Walter F."/>
            <person name="Albersmeier A."/>
            <person name="Kalinowski J."/>
            <person name="Ruckert C."/>
        </authorList>
    </citation>
    <scope>NUCLEOTIDE SEQUENCE [LARGE SCALE GENOMIC DNA]</scope>
    <source>
        <strain evidence="2 3">CGMCC 4.7206</strain>
    </source>
</reference>
<organism evidence="2 3">
    <name type="scientific">Saccharopolyspora thermophila</name>
    <dbReference type="NCBI Taxonomy" id="89367"/>
    <lineage>
        <taxon>Bacteria</taxon>
        <taxon>Bacillati</taxon>
        <taxon>Actinomycetota</taxon>
        <taxon>Actinomycetes</taxon>
        <taxon>Pseudonocardiales</taxon>
        <taxon>Pseudonocardiaceae</taxon>
        <taxon>Saccharopolyspora</taxon>
    </lineage>
</organism>